<protein>
    <submittedName>
        <fullName evidence="1">VVA0879 family protein</fullName>
    </submittedName>
</protein>
<dbReference type="EMBL" id="JAVRES010000004">
    <property type="protein sequence ID" value="MDT0435671.1"/>
    <property type="molecule type" value="Genomic_DNA"/>
</dbReference>
<organism evidence="1 2">
    <name type="scientific">Streptomyces doudnae</name>
    <dbReference type="NCBI Taxonomy" id="3075536"/>
    <lineage>
        <taxon>Bacteria</taxon>
        <taxon>Bacillati</taxon>
        <taxon>Actinomycetota</taxon>
        <taxon>Actinomycetes</taxon>
        <taxon>Kitasatosporales</taxon>
        <taxon>Streptomycetaceae</taxon>
        <taxon>Streptomyces</taxon>
    </lineage>
</organism>
<gene>
    <name evidence="1" type="ORF">RM877_13345</name>
</gene>
<evidence type="ECO:0000313" key="2">
    <source>
        <dbReference type="Proteomes" id="UP001183535"/>
    </source>
</evidence>
<dbReference type="Proteomes" id="UP001183535">
    <property type="component" value="Unassembled WGS sequence"/>
</dbReference>
<dbReference type="NCBIfam" id="NF041591">
    <property type="entry name" value="CxxC_VVA0879"/>
    <property type="match status" value="1"/>
</dbReference>
<keyword evidence="2" id="KW-1185">Reference proteome</keyword>
<dbReference type="RefSeq" id="WP_093824446.1">
    <property type="nucleotide sequence ID" value="NZ_JAVRES010000004.1"/>
</dbReference>
<reference evidence="2" key="1">
    <citation type="submission" date="2023-07" db="EMBL/GenBank/DDBJ databases">
        <title>30 novel species of actinomycetes from the DSMZ collection.</title>
        <authorList>
            <person name="Nouioui I."/>
        </authorList>
    </citation>
    <scope>NUCLEOTIDE SEQUENCE [LARGE SCALE GENOMIC DNA]</scope>
    <source>
        <strain evidence="2">DSM 41981</strain>
    </source>
</reference>
<dbReference type="AlphaFoldDB" id="A0ABD5EM02"/>
<dbReference type="InterPro" id="IPR048166">
    <property type="entry name" value="VVA0879-like"/>
</dbReference>
<accession>A0ABD5EM02</accession>
<proteinExistence type="predicted"/>
<evidence type="ECO:0000313" key="1">
    <source>
        <dbReference type="EMBL" id="MDT0435671.1"/>
    </source>
</evidence>
<name>A0ABD5EM02_9ACTN</name>
<comment type="caution">
    <text evidence="1">The sequence shown here is derived from an EMBL/GenBank/DDBJ whole genome shotgun (WGS) entry which is preliminary data.</text>
</comment>
<sequence length="131" mass="13512">MSTAHRTLSQAALVAEATERFGTDPLAWAFVCPSCGDVATGADFQQALADAPRANRSGEEVLASDVLGQECIGRTLGALGRAPYSGRGCDWAAYGLIGGPWSIQLPNGRTVHSFALAPAPATIAPVSEGNR</sequence>